<sequence length="1001" mass="109444">MIKRVILNRKIMLFFVALIGLMGLYAYNVTPKQEAPDIAATTAIVTAIFPGASPSNVEALVTSKIEKALSNIEGYEACSSYSNNSVSTMVVKFKYGVDVDATWDKLRRAMVDVQSELPDEVLTIEVNTDVTETTGILIALSSDTYSYEALSNYGNEVISKLSRVDGVAKFEISGEILKQLTVEIDYQKLNALNLSFNEIKQLIQSQNIEIPSGKIEDDGSKINLTMDGTFQSLDDIGNIIIGVSSENGSVLRLKDISKIYFEDEVGLVKYRSQGQKAILITGYFEKNKNIVTIGKDVRTEIEAIKKELPDHLEFKEVVFQPEEVDDAIHNFLGNLFMGIILVIVVVLVGMGARNAVIVSLAIPLSILSTFVMMAVFHIQIHQVSITALIVALGMLVDNAIVVSDAIQHKLDAGEPKLEACVNGAKEVSIPVLTSTLTTIGAFSPFLMLNSIAGDFVKALPIIVIIALSASYLIALFVTPAMAYIFFKPSTKKVITVDQTFVYKMLNYALAHKKMALALGLACIILLGSTVWMTHVVFFPKADKDLLYIDVTADRNVDIEYTQTVTDQIEQILGNDPGVVSYTTALGGGVPKFYQTMGITTTIPSNAQIVIKVALDQTDFNKNTPYADDLQRRIDAVLIGGKATVKELESAEPIGAPINIRFFSTDQTKLKTISEQAVTSLESIEGTKNVRSDLSQKVYEFSIDIHEEQAAYLGISKYDALNEVSIALRGREASIYRSEGVESDIIVKSNLDSIEALENLAIKSSVTDHKILLKDIATVVLEPVNPTIIKYDQKYAVKVSSDVLSGYSRQEIVSLFRQQLEAKDLEGISFEFDGEGEKIKSNFGNLGISALIALLFIYAIILIQFKSYKQPFIILLTVPLASTASVFGLFITNQPLSFTALVGIISLIGIVVNNAIVLLDYINSKLAEGLDVDEACRTASVMRFRPIMLSTITTVIGLIPLVISNSELFKPMAIALMSGLLISTMLTLVFIPLVVSMVIGKE</sequence>
<evidence type="ECO:0000313" key="3">
    <source>
        <dbReference type="Proteomes" id="UP000614200"/>
    </source>
</evidence>
<dbReference type="RefSeq" id="WP_194699827.1">
    <property type="nucleotide sequence ID" value="NZ_JADKNH010000001.1"/>
</dbReference>
<protein>
    <submittedName>
        <fullName evidence="2">Efflux RND transporter permease subunit</fullName>
    </submittedName>
</protein>
<name>A0ABR9ZMA2_9FIRM</name>
<dbReference type="InterPro" id="IPR027463">
    <property type="entry name" value="AcrB_DN_DC_subdom"/>
</dbReference>
<accession>A0ABR9ZMA2</accession>
<dbReference type="Gene3D" id="1.20.1640.10">
    <property type="entry name" value="Multidrug efflux transporter AcrB transmembrane domain"/>
    <property type="match status" value="2"/>
</dbReference>
<dbReference type="Gene3D" id="3.30.70.1430">
    <property type="entry name" value="Multidrug efflux transporter AcrB pore domain"/>
    <property type="match status" value="2"/>
</dbReference>
<feature type="transmembrane region" description="Helical" evidence="1">
    <location>
        <begin position="946"/>
        <end position="965"/>
    </location>
</feature>
<feature type="transmembrane region" description="Helical" evidence="1">
    <location>
        <begin position="871"/>
        <end position="891"/>
    </location>
</feature>
<feature type="transmembrane region" description="Helical" evidence="1">
    <location>
        <begin position="331"/>
        <end position="349"/>
    </location>
</feature>
<keyword evidence="1" id="KW-1133">Transmembrane helix</keyword>
<gene>
    <name evidence="2" type="ORF">ISU02_00545</name>
</gene>
<dbReference type="Gene3D" id="3.30.70.1320">
    <property type="entry name" value="Multidrug efflux transporter AcrB pore domain like"/>
    <property type="match status" value="1"/>
</dbReference>
<feature type="transmembrane region" description="Helical" evidence="1">
    <location>
        <begin position="427"/>
        <end position="447"/>
    </location>
</feature>
<dbReference type="InterPro" id="IPR001036">
    <property type="entry name" value="Acrflvin-R"/>
</dbReference>
<dbReference type="SUPFAM" id="SSF82693">
    <property type="entry name" value="Multidrug efflux transporter AcrB pore domain, PN1, PN2, PC1 and PC2 subdomains"/>
    <property type="match status" value="3"/>
</dbReference>
<feature type="transmembrane region" description="Helical" evidence="1">
    <location>
        <begin position="897"/>
        <end position="918"/>
    </location>
</feature>
<organism evidence="2 3">
    <name type="scientific">Fusibacter ferrireducens</name>
    <dbReference type="NCBI Taxonomy" id="2785058"/>
    <lineage>
        <taxon>Bacteria</taxon>
        <taxon>Bacillati</taxon>
        <taxon>Bacillota</taxon>
        <taxon>Clostridia</taxon>
        <taxon>Eubacteriales</taxon>
        <taxon>Eubacteriales Family XII. Incertae Sedis</taxon>
        <taxon>Fusibacter</taxon>
    </lineage>
</organism>
<feature type="transmembrane region" description="Helical" evidence="1">
    <location>
        <begin position="384"/>
        <end position="406"/>
    </location>
</feature>
<comment type="caution">
    <text evidence="2">The sequence shown here is derived from an EMBL/GenBank/DDBJ whole genome shotgun (WGS) entry which is preliminary data.</text>
</comment>
<dbReference type="PANTHER" id="PTHR32063">
    <property type="match status" value="1"/>
</dbReference>
<dbReference type="SUPFAM" id="SSF82714">
    <property type="entry name" value="Multidrug efflux transporter AcrB TolC docking domain, DN and DC subdomains"/>
    <property type="match status" value="2"/>
</dbReference>
<feature type="transmembrane region" description="Helical" evidence="1">
    <location>
        <begin position="356"/>
        <end position="378"/>
    </location>
</feature>
<dbReference type="EMBL" id="JADKNH010000001">
    <property type="protein sequence ID" value="MBF4691580.1"/>
    <property type="molecule type" value="Genomic_DNA"/>
</dbReference>
<evidence type="ECO:0000256" key="1">
    <source>
        <dbReference type="SAM" id="Phobius"/>
    </source>
</evidence>
<dbReference type="SUPFAM" id="SSF82866">
    <property type="entry name" value="Multidrug efflux transporter AcrB transmembrane domain"/>
    <property type="match status" value="2"/>
</dbReference>
<keyword evidence="1" id="KW-0472">Membrane</keyword>
<dbReference type="Proteomes" id="UP000614200">
    <property type="component" value="Unassembled WGS sequence"/>
</dbReference>
<feature type="transmembrane region" description="Helical" evidence="1">
    <location>
        <begin position="514"/>
        <end position="537"/>
    </location>
</feature>
<feature type="transmembrane region" description="Helical" evidence="1">
    <location>
        <begin position="459"/>
        <end position="486"/>
    </location>
</feature>
<keyword evidence="3" id="KW-1185">Reference proteome</keyword>
<proteinExistence type="predicted"/>
<dbReference type="Pfam" id="PF00873">
    <property type="entry name" value="ACR_tran"/>
    <property type="match status" value="1"/>
</dbReference>
<dbReference type="PANTHER" id="PTHR32063:SF18">
    <property type="entry name" value="CATION EFFLUX SYSTEM PROTEIN"/>
    <property type="match status" value="1"/>
</dbReference>
<dbReference type="Gene3D" id="3.30.2090.10">
    <property type="entry name" value="Multidrug efflux transporter AcrB TolC docking domain, DN and DC subdomains"/>
    <property type="match status" value="2"/>
</dbReference>
<evidence type="ECO:0000313" key="2">
    <source>
        <dbReference type="EMBL" id="MBF4691580.1"/>
    </source>
</evidence>
<keyword evidence="1" id="KW-0812">Transmembrane</keyword>
<dbReference type="PRINTS" id="PR00702">
    <property type="entry name" value="ACRIFLAVINRP"/>
</dbReference>
<feature type="transmembrane region" description="Helical" evidence="1">
    <location>
        <begin position="971"/>
        <end position="998"/>
    </location>
</feature>
<reference evidence="2 3" key="1">
    <citation type="submission" date="2020-11" db="EMBL/GenBank/DDBJ databases">
        <title>Fusibacter basophilias sp. nov.</title>
        <authorList>
            <person name="Qiu D."/>
        </authorList>
    </citation>
    <scope>NUCLEOTIDE SEQUENCE [LARGE SCALE GENOMIC DNA]</scope>
    <source>
        <strain evidence="2 3">Q10-2</strain>
    </source>
</reference>
<feature type="transmembrane region" description="Helical" evidence="1">
    <location>
        <begin position="845"/>
        <end position="864"/>
    </location>
</feature>
<dbReference type="Gene3D" id="3.30.70.1440">
    <property type="entry name" value="Multidrug efflux transporter AcrB pore domain"/>
    <property type="match status" value="1"/>
</dbReference>